<dbReference type="GeneID" id="5890751"/>
<keyword evidence="4" id="KW-0904">Protein phosphatase</keyword>
<dbReference type="PROSITE" id="PS00383">
    <property type="entry name" value="TYR_PHOSPHATASE_1"/>
    <property type="match status" value="1"/>
</dbReference>
<sequence>MRYQDFYDIGRDQPATASYANPNLLKNRYGNIVAYDAGRVKLSQIGDDPSTDYINASWVDAYKQPNGYIASQGPVPNSFLDFWRMVWEQNACTIVMVTHEVEKGRIKCHRYWPDPTSTPPTQTLSYGDVTVTHLRAEAHRHFVVRTFLVRCNSEERTVKQFAYTSWPDHGVPLTTAELLGFRNAVNAGTPNKDVPIVIHCSAGVGRTGTYIAIDTLVKQCLDMGGMPNVDAVVRDMRLRRNYMVQTEVCIGNVPNPDI</sequence>
<proteinExistence type="inferred from homology"/>
<dbReference type="OMA" id="GHEYINI"/>
<dbReference type="SMART" id="SM00194">
    <property type="entry name" value="PTPc"/>
    <property type="match status" value="1"/>
</dbReference>
<dbReference type="SUPFAM" id="SSF52799">
    <property type="entry name" value="(Phosphotyrosine protein) phosphatases II"/>
    <property type="match status" value="1"/>
</dbReference>
<dbReference type="STRING" id="81824.A9UYU9"/>
<dbReference type="KEGG" id="mbr:MONBRDRAFT_8034"/>
<keyword evidence="8" id="KW-1185">Reference proteome</keyword>
<evidence type="ECO:0000256" key="3">
    <source>
        <dbReference type="ARBA" id="ARBA00022801"/>
    </source>
</evidence>
<feature type="domain" description="Tyrosine-protein phosphatase" evidence="5">
    <location>
        <begin position="23"/>
        <end position="247"/>
    </location>
</feature>
<name>A9UYU9_MONBE</name>
<evidence type="ECO:0000256" key="2">
    <source>
        <dbReference type="ARBA" id="ARBA00013064"/>
    </source>
</evidence>
<dbReference type="PANTHER" id="PTHR19134">
    <property type="entry name" value="RECEPTOR-TYPE TYROSINE-PROTEIN PHOSPHATASE"/>
    <property type="match status" value="1"/>
</dbReference>
<dbReference type="InterPro" id="IPR016130">
    <property type="entry name" value="Tyr_Pase_AS"/>
</dbReference>
<dbReference type="Gene3D" id="3.90.190.10">
    <property type="entry name" value="Protein tyrosine phosphatase superfamily"/>
    <property type="match status" value="1"/>
</dbReference>
<dbReference type="FunFam" id="3.90.190.10:FF:000258">
    <property type="entry name" value="Predicted protein"/>
    <property type="match status" value="1"/>
</dbReference>
<dbReference type="AlphaFoldDB" id="A9UYU9"/>
<protein>
    <recommendedName>
        <fullName evidence="2">protein-tyrosine-phosphatase</fullName>
        <ecNumber evidence="2">3.1.3.48</ecNumber>
    </recommendedName>
</protein>
<dbReference type="RefSeq" id="XP_001745699.1">
    <property type="nucleotide sequence ID" value="XM_001745647.1"/>
</dbReference>
<evidence type="ECO:0000256" key="1">
    <source>
        <dbReference type="ARBA" id="ARBA00009580"/>
    </source>
</evidence>
<dbReference type="GO" id="GO:0007165">
    <property type="term" value="P:signal transduction"/>
    <property type="evidence" value="ECO:0000318"/>
    <property type="project" value="GO_Central"/>
</dbReference>
<organism evidence="7 8">
    <name type="scientific">Monosiga brevicollis</name>
    <name type="common">Choanoflagellate</name>
    <dbReference type="NCBI Taxonomy" id="81824"/>
    <lineage>
        <taxon>Eukaryota</taxon>
        <taxon>Choanoflagellata</taxon>
        <taxon>Craspedida</taxon>
        <taxon>Salpingoecidae</taxon>
        <taxon>Monosiga</taxon>
    </lineage>
</organism>
<dbReference type="InterPro" id="IPR000242">
    <property type="entry name" value="PTP_cat"/>
</dbReference>
<dbReference type="InterPro" id="IPR000387">
    <property type="entry name" value="Tyr_Pase_dom"/>
</dbReference>
<dbReference type="PROSITE" id="PS50055">
    <property type="entry name" value="TYR_PHOSPHATASE_PTP"/>
    <property type="match status" value="1"/>
</dbReference>
<dbReference type="eggNOG" id="KOG4228">
    <property type="taxonomic scope" value="Eukaryota"/>
</dbReference>
<gene>
    <name evidence="7" type="ORF">MONBRDRAFT_8034</name>
</gene>
<accession>A9UYU9</accession>
<dbReference type="PRINTS" id="PR00700">
    <property type="entry name" value="PRTYPHPHTASE"/>
</dbReference>
<reference evidence="7 8" key="1">
    <citation type="journal article" date="2008" name="Nature">
        <title>The genome of the choanoflagellate Monosiga brevicollis and the origin of metazoans.</title>
        <authorList>
            <consortium name="JGI Sequencing"/>
            <person name="King N."/>
            <person name="Westbrook M.J."/>
            <person name="Young S.L."/>
            <person name="Kuo A."/>
            <person name="Abedin M."/>
            <person name="Chapman J."/>
            <person name="Fairclough S."/>
            <person name="Hellsten U."/>
            <person name="Isogai Y."/>
            <person name="Letunic I."/>
            <person name="Marr M."/>
            <person name="Pincus D."/>
            <person name="Putnam N."/>
            <person name="Rokas A."/>
            <person name="Wright K.J."/>
            <person name="Zuzow R."/>
            <person name="Dirks W."/>
            <person name="Good M."/>
            <person name="Goodstein D."/>
            <person name="Lemons D."/>
            <person name="Li W."/>
            <person name="Lyons J.B."/>
            <person name="Morris A."/>
            <person name="Nichols S."/>
            <person name="Richter D.J."/>
            <person name="Salamov A."/>
            <person name="Bork P."/>
            <person name="Lim W.A."/>
            <person name="Manning G."/>
            <person name="Miller W.T."/>
            <person name="McGinnis W."/>
            <person name="Shapiro H."/>
            <person name="Tjian R."/>
            <person name="Grigoriev I.V."/>
            <person name="Rokhsar D."/>
        </authorList>
    </citation>
    <scope>NUCLEOTIDE SEQUENCE [LARGE SCALE GENOMIC DNA]</scope>
    <source>
        <strain evidence="8">MX1 / ATCC 50154</strain>
    </source>
</reference>
<dbReference type="PROSITE" id="PS50056">
    <property type="entry name" value="TYR_PHOSPHATASE_2"/>
    <property type="match status" value="1"/>
</dbReference>
<dbReference type="PANTHER" id="PTHR19134:SF562">
    <property type="entry name" value="PROTEIN-TYROSINE-PHOSPHATASE"/>
    <property type="match status" value="1"/>
</dbReference>
<dbReference type="SMART" id="SM00404">
    <property type="entry name" value="PTPc_motif"/>
    <property type="match status" value="1"/>
</dbReference>
<comment type="similarity">
    <text evidence="1">Belongs to the protein-tyrosine phosphatase family.</text>
</comment>
<feature type="domain" description="Tyrosine specific protein phosphatases" evidence="6">
    <location>
        <begin position="179"/>
        <end position="247"/>
    </location>
</feature>
<evidence type="ECO:0000259" key="5">
    <source>
        <dbReference type="PROSITE" id="PS50055"/>
    </source>
</evidence>
<evidence type="ECO:0000313" key="8">
    <source>
        <dbReference type="Proteomes" id="UP000001357"/>
    </source>
</evidence>
<dbReference type="Proteomes" id="UP000001357">
    <property type="component" value="Unassembled WGS sequence"/>
</dbReference>
<dbReference type="GO" id="GO:0004725">
    <property type="term" value="F:protein tyrosine phosphatase activity"/>
    <property type="evidence" value="ECO:0000318"/>
    <property type="project" value="GO_Central"/>
</dbReference>
<dbReference type="InterPro" id="IPR003595">
    <property type="entry name" value="Tyr_Pase_cat"/>
</dbReference>
<dbReference type="InterPro" id="IPR050348">
    <property type="entry name" value="Protein-Tyr_Phosphatase"/>
</dbReference>
<dbReference type="EC" id="3.1.3.48" evidence="2"/>
<keyword evidence="3" id="KW-0378">Hydrolase</keyword>
<dbReference type="InParanoid" id="A9UYU9"/>
<evidence type="ECO:0000313" key="7">
    <source>
        <dbReference type="EMBL" id="EDQ89670.1"/>
    </source>
</evidence>
<evidence type="ECO:0000259" key="6">
    <source>
        <dbReference type="PROSITE" id="PS50056"/>
    </source>
</evidence>
<dbReference type="Pfam" id="PF00102">
    <property type="entry name" value="Y_phosphatase"/>
    <property type="match status" value="1"/>
</dbReference>
<dbReference type="EMBL" id="CH991550">
    <property type="protein sequence ID" value="EDQ89670.1"/>
    <property type="molecule type" value="Genomic_DNA"/>
</dbReference>
<dbReference type="InterPro" id="IPR029021">
    <property type="entry name" value="Prot-tyrosine_phosphatase-like"/>
</dbReference>
<evidence type="ECO:0000256" key="4">
    <source>
        <dbReference type="ARBA" id="ARBA00022912"/>
    </source>
</evidence>